<proteinExistence type="predicted"/>
<keyword evidence="1" id="KW-0812">Transmembrane</keyword>
<evidence type="ECO:0000256" key="1">
    <source>
        <dbReference type="SAM" id="Phobius"/>
    </source>
</evidence>
<dbReference type="AlphaFoldDB" id="A6INV0"/>
<feature type="transmembrane region" description="Helical" evidence="1">
    <location>
        <begin position="61"/>
        <end position="80"/>
    </location>
</feature>
<reference evidence="2 3" key="1">
    <citation type="submission" date="2005-09" db="EMBL/GenBank/DDBJ databases">
        <authorList>
            <person name="Mural R.J."/>
            <person name="Li P.W."/>
            <person name="Adams M.D."/>
            <person name="Amanatides P.G."/>
            <person name="Baden-Tillson H."/>
            <person name="Barnstead M."/>
            <person name="Chin S.H."/>
            <person name="Dew I."/>
            <person name="Evans C.A."/>
            <person name="Ferriera S."/>
            <person name="Flanigan M."/>
            <person name="Fosler C."/>
            <person name="Glodek A."/>
            <person name="Gu Z."/>
            <person name="Holt R.A."/>
            <person name="Jennings D."/>
            <person name="Kraft C.L."/>
            <person name="Lu F."/>
            <person name="Nguyen T."/>
            <person name="Nusskern D.R."/>
            <person name="Pfannkoch C.M."/>
            <person name="Sitter C."/>
            <person name="Sutton G.G."/>
            <person name="Venter J.C."/>
            <person name="Wang Z."/>
            <person name="Woodage T."/>
            <person name="Zheng X.H."/>
            <person name="Zhong F."/>
        </authorList>
    </citation>
    <scope>NUCLEOTIDE SEQUENCE [LARGE SCALE GENOMIC DNA]</scope>
    <source>
        <strain>BN</strain>
        <strain evidence="3">Sprague-Dawley</strain>
    </source>
</reference>
<organism evidence="2 3">
    <name type="scientific">Rattus norvegicus</name>
    <name type="common">Rat</name>
    <dbReference type="NCBI Taxonomy" id="10116"/>
    <lineage>
        <taxon>Eukaryota</taxon>
        <taxon>Metazoa</taxon>
        <taxon>Chordata</taxon>
        <taxon>Craniata</taxon>
        <taxon>Vertebrata</taxon>
        <taxon>Euteleostomi</taxon>
        <taxon>Mammalia</taxon>
        <taxon>Eutheria</taxon>
        <taxon>Euarchontoglires</taxon>
        <taxon>Glires</taxon>
        <taxon>Rodentia</taxon>
        <taxon>Myomorpha</taxon>
        <taxon>Muroidea</taxon>
        <taxon>Muridae</taxon>
        <taxon>Murinae</taxon>
        <taxon>Rattus</taxon>
    </lineage>
</organism>
<gene>
    <name evidence="2" type="ORF">rCG_22572</name>
</gene>
<protein>
    <submittedName>
        <fullName evidence="2">RCG22572</fullName>
    </submittedName>
</protein>
<name>A6INV0_RAT</name>
<dbReference type="Proteomes" id="UP000234681">
    <property type="component" value="Chromosome 9"/>
</dbReference>
<evidence type="ECO:0000313" key="2">
    <source>
        <dbReference type="EMBL" id="EDL99110.1"/>
    </source>
</evidence>
<sequence>MAGAGSNGETLASRMEERLRKRRDGAWNVLDSYDILLHLFSRFSMLKVKRRPKFDISYSHYITSLIFFIDISFILTLHCYNL</sequence>
<keyword evidence="1" id="KW-0472">Membrane</keyword>
<keyword evidence="1" id="KW-1133">Transmembrane helix</keyword>
<accession>A6INV0</accession>
<dbReference type="EMBL" id="CH473965">
    <property type="protein sequence ID" value="EDL99110.1"/>
    <property type="molecule type" value="Genomic_DNA"/>
</dbReference>
<evidence type="ECO:0000313" key="3">
    <source>
        <dbReference type="Proteomes" id="UP000234681"/>
    </source>
</evidence>